<organism evidence="1 2">
    <name type="scientific">Sphingomonas aliaeris</name>
    <dbReference type="NCBI Taxonomy" id="2759526"/>
    <lineage>
        <taxon>Bacteria</taxon>
        <taxon>Pseudomonadati</taxon>
        <taxon>Pseudomonadota</taxon>
        <taxon>Alphaproteobacteria</taxon>
        <taxon>Sphingomonadales</taxon>
        <taxon>Sphingomonadaceae</taxon>
        <taxon>Sphingomonas</taxon>
    </lineage>
</organism>
<protein>
    <submittedName>
        <fullName evidence="1">2'-5' RNA ligase family protein</fullName>
    </submittedName>
</protein>
<keyword evidence="2" id="KW-1185">Reference proteome</keyword>
<dbReference type="InterPro" id="IPR009097">
    <property type="entry name" value="Cyclic_Pdiesterase"/>
</dbReference>
<proteinExistence type="predicted"/>
<keyword evidence="1" id="KW-0436">Ligase</keyword>
<dbReference type="EMBL" id="CP061035">
    <property type="protein sequence ID" value="QQV77102.1"/>
    <property type="molecule type" value="Genomic_DNA"/>
</dbReference>
<dbReference type="Proteomes" id="UP000595894">
    <property type="component" value="Chromosome"/>
</dbReference>
<dbReference type="RefSeq" id="WP_202093269.1">
    <property type="nucleotide sequence ID" value="NZ_CP061035.1"/>
</dbReference>
<dbReference type="Gene3D" id="3.90.1140.10">
    <property type="entry name" value="Cyclic phosphodiesterase"/>
    <property type="match status" value="1"/>
</dbReference>
<dbReference type="GO" id="GO:0016874">
    <property type="term" value="F:ligase activity"/>
    <property type="evidence" value="ECO:0007669"/>
    <property type="project" value="UniProtKB-KW"/>
</dbReference>
<evidence type="ECO:0000313" key="2">
    <source>
        <dbReference type="Proteomes" id="UP000595894"/>
    </source>
</evidence>
<reference evidence="2" key="1">
    <citation type="submission" date="2020-09" db="EMBL/GenBank/DDBJ databases">
        <title>Sphingomonas sp., a new species isolated from pork steak.</title>
        <authorList>
            <person name="Heidler von Heilborn D."/>
        </authorList>
    </citation>
    <scope>NUCLEOTIDE SEQUENCE [LARGE SCALE GENOMIC DNA]</scope>
</reference>
<evidence type="ECO:0000313" key="1">
    <source>
        <dbReference type="EMBL" id="QQV77102.1"/>
    </source>
</evidence>
<dbReference type="AlphaFoldDB" id="A0A974NUG1"/>
<accession>A0A974NUG1</accession>
<dbReference type="SUPFAM" id="SSF55144">
    <property type="entry name" value="LigT-like"/>
    <property type="match status" value="1"/>
</dbReference>
<name>A0A974NUG1_9SPHN</name>
<dbReference type="KEGG" id="sari:H5J25_17470"/>
<gene>
    <name evidence="1" type="ORF">H5J25_17470</name>
</gene>
<sequence>MNAPRVRLRHRFFYALFPPPPLAAEIAQRFAVEGVRMIRADRLHVTIDLSEDFADYPDGVVQGLIAAGSQVDVPPFALTFDSVVDTPYTMSLRPEVPDPAMQALHDAIVAARVNAGVEGREGYAFTPHMTLAYRRGLAGVRSIPPVGLTVDRFVLVHSLIGQGRYDEIGCWPSRVR</sequence>
<dbReference type="Pfam" id="PF13563">
    <property type="entry name" value="2_5_RNA_ligase2"/>
    <property type="match status" value="1"/>
</dbReference>